<dbReference type="Proteomes" id="UP000426444">
    <property type="component" value="Chromosome"/>
</dbReference>
<accession>A0A6I6DEY8</accession>
<proteinExistence type="predicted"/>
<sequence length="189" mass="21874">MGFFKHLREEGYDDPIAIFEDYLESLKEKCQFINAVGVGFAHDNVPFTKIEDLLSYVLKYFPQGDIFIDSKLNTLIFLRSSKRGVATLFECFDESFKVALKNGDNEAYTRFISDFPTKDINPYALFFDDDPYVSNWDINEVVSCFEKEGLVADNNPITGTLLKPNKVIHFEDPDNYRNDLKACIKMKWD</sequence>
<organism evidence="1 2">
    <name type="scientific">Candidatus Syntrophocurvum alkaliphilum</name>
    <dbReference type="NCBI Taxonomy" id="2293317"/>
    <lineage>
        <taxon>Bacteria</taxon>
        <taxon>Bacillati</taxon>
        <taxon>Bacillota</taxon>
        <taxon>Clostridia</taxon>
        <taxon>Eubacteriales</taxon>
        <taxon>Syntrophomonadaceae</taxon>
        <taxon>Candidatus Syntrophocurvum</taxon>
    </lineage>
</organism>
<name>A0A6I6DEY8_9FIRM</name>
<protein>
    <submittedName>
        <fullName evidence="1">Uncharacterized protein</fullName>
    </submittedName>
</protein>
<gene>
    <name evidence="1" type="ORF">SYNTR_1163</name>
</gene>
<dbReference type="EMBL" id="CP046457">
    <property type="protein sequence ID" value="QGT99756.1"/>
    <property type="molecule type" value="Genomic_DNA"/>
</dbReference>
<dbReference type="KEGG" id="salq:SYNTR_1163"/>
<evidence type="ECO:0000313" key="2">
    <source>
        <dbReference type="Proteomes" id="UP000426444"/>
    </source>
</evidence>
<reference evidence="2" key="1">
    <citation type="journal article" date="2019" name="Microbiology">
        <title>Complete Genome Sequence of an Uncultured Bacterium of the Candidate Phylum Bipolaricaulota.</title>
        <authorList>
            <person name="Kadnikov V.V."/>
            <person name="Mardanov A.V."/>
            <person name="Beletsky A.V."/>
            <person name="Frank Y.A."/>
            <person name="Karnachuk O.V."/>
            <person name="Ravin N.V."/>
        </authorList>
    </citation>
    <scope>NUCLEOTIDE SEQUENCE [LARGE SCALE GENOMIC DNA]</scope>
</reference>
<evidence type="ECO:0000313" key="1">
    <source>
        <dbReference type="EMBL" id="QGT99756.1"/>
    </source>
</evidence>
<keyword evidence="2" id="KW-1185">Reference proteome</keyword>
<dbReference type="AlphaFoldDB" id="A0A6I6DEY8"/>